<dbReference type="Gene3D" id="3.40.50.1000">
    <property type="entry name" value="HAD superfamily/HAD-like"/>
    <property type="match status" value="1"/>
</dbReference>
<dbReference type="SUPFAM" id="SSF56784">
    <property type="entry name" value="HAD-like"/>
    <property type="match status" value="1"/>
</dbReference>
<dbReference type="OrthoDB" id="9810501at2"/>
<dbReference type="Proteomes" id="UP000199301">
    <property type="component" value="Unassembled WGS sequence"/>
</dbReference>
<dbReference type="RefSeq" id="WP_092523094.1">
    <property type="nucleotide sequence ID" value="NZ_FNKO01000002.1"/>
</dbReference>
<dbReference type="InterPro" id="IPR023214">
    <property type="entry name" value="HAD_sf"/>
</dbReference>
<name>A0A1H1D625_9ACTN</name>
<dbReference type="PANTHER" id="PTHR46470:SF4">
    <property type="entry name" value="5-AMINO-6-(5-PHOSPHO-D-RIBITYLAMINO)URACIL PHOSPHATASE YIGB"/>
    <property type="match status" value="1"/>
</dbReference>
<evidence type="ECO:0000313" key="4">
    <source>
        <dbReference type="EMBL" id="SDQ71991.1"/>
    </source>
</evidence>
<keyword evidence="3" id="KW-0460">Magnesium</keyword>
<dbReference type="GO" id="GO:0016787">
    <property type="term" value="F:hydrolase activity"/>
    <property type="evidence" value="ECO:0007669"/>
    <property type="project" value="UniProtKB-KW"/>
</dbReference>
<keyword evidence="2 4" id="KW-0378">Hydrolase</keyword>
<dbReference type="InterPro" id="IPR036412">
    <property type="entry name" value="HAD-like_sf"/>
</dbReference>
<dbReference type="GO" id="GO:0044281">
    <property type="term" value="P:small molecule metabolic process"/>
    <property type="evidence" value="ECO:0007669"/>
    <property type="project" value="UniProtKB-ARBA"/>
</dbReference>
<reference evidence="5" key="1">
    <citation type="submission" date="2016-10" db="EMBL/GenBank/DDBJ databases">
        <authorList>
            <person name="Varghese N."/>
            <person name="Submissions S."/>
        </authorList>
    </citation>
    <scope>NUCLEOTIDE SEQUENCE [LARGE SCALE GENOMIC DNA]</scope>
    <source>
        <strain evidence="5">DSM 45459</strain>
    </source>
</reference>
<dbReference type="AlphaFoldDB" id="A0A1H1D625"/>
<dbReference type="Gene3D" id="1.20.120.710">
    <property type="entry name" value="Haloacid dehalogenase hydrolase-like domain"/>
    <property type="match status" value="1"/>
</dbReference>
<dbReference type="NCBIfam" id="TIGR01549">
    <property type="entry name" value="HAD-SF-IA-v1"/>
    <property type="match status" value="1"/>
</dbReference>
<comment type="cofactor">
    <cofactor evidence="1">
        <name>Mg(2+)</name>
        <dbReference type="ChEBI" id="CHEBI:18420"/>
    </cofactor>
</comment>
<dbReference type="PANTHER" id="PTHR46470">
    <property type="entry name" value="N-ACYLNEURAMINATE-9-PHOSPHATASE"/>
    <property type="match status" value="1"/>
</dbReference>
<evidence type="ECO:0000256" key="1">
    <source>
        <dbReference type="ARBA" id="ARBA00001946"/>
    </source>
</evidence>
<accession>A0A1H1D625</accession>
<organism evidence="4 5">
    <name type="scientific">Actinopolyspora saharensis</name>
    <dbReference type="NCBI Taxonomy" id="995062"/>
    <lineage>
        <taxon>Bacteria</taxon>
        <taxon>Bacillati</taxon>
        <taxon>Actinomycetota</taxon>
        <taxon>Actinomycetes</taxon>
        <taxon>Actinopolysporales</taxon>
        <taxon>Actinopolysporaceae</taxon>
        <taxon>Actinopolyspora</taxon>
    </lineage>
</organism>
<dbReference type="SFLD" id="SFLDG01129">
    <property type="entry name" value="C1.5:_HAD__Beta-PGM__Phosphata"/>
    <property type="match status" value="1"/>
</dbReference>
<dbReference type="STRING" id="995062.SAMN04489718_1917"/>
<gene>
    <name evidence="4" type="ORF">SAMN04489718_1917</name>
</gene>
<dbReference type="EMBL" id="FNKO01000002">
    <property type="protein sequence ID" value="SDQ71991.1"/>
    <property type="molecule type" value="Genomic_DNA"/>
</dbReference>
<dbReference type="Pfam" id="PF00702">
    <property type="entry name" value="Hydrolase"/>
    <property type="match status" value="1"/>
</dbReference>
<evidence type="ECO:0000256" key="3">
    <source>
        <dbReference type="ARBA" id="ARBA00022842"/>
    </source>
</evidence>
<protein>
    <submittedName>
        <fullName evidence="4">Putative hydrolase of the HAD superfamily</fullName>
    </submittedName>
</protein>
<dbReference type="SFLD" id="SFLDS00003">
    <property type="entry name" value="Haloacid_Dehalogenase"/>
    <property type="match status" value="1"/>
</dbReference>
<evidence type="ECO:0000256" key="2">
    <source>
        <dbReference type="ARBA" id="ARBA00022801"/>
    </source>
</evidence>
<evidence type="ECO:0000313" key="5">
    <source>
        <dbReference type="Proteomes" id="UP000199301"/>
    </source>
</evidence>
<proteinExistence type="predicted"/>
<sequence length="263" mass="28542">MTSAREVSIPGEFRRIKAVCLDIDDTLLDSQRSARRAFMALTGNDAAWPMWQRITAEYHERMMAGEIDFETMCLSRTRDFFAAFGEHLDAAELRARERRRMNAMRESWELFDDVADCLDWLRASGLAVAVITNAPGAYQRHKLAAVGLADTFDTMLISGECGVSKPSEGIFYAACAELDLAPHEVAHVGNSLDVDAQGAARAGLHGVWLDREARASPGLSASGAPVSVIANLYELPELLVCDLPYLEGGAEASARCDSLAGSG</sequence>
<dbReference type="InterPro" id="IPR051400">
    <property type="entry name" value="HAD-like_hydrolase"/>
</dbReference>
<dbReference type="PRINTS" id="PR00413">
    <property type="entry name" value="HADHALOGNASE"/>
</dbReference>
<dbReference type="InterPro" id="IPR006439">
    <property type="entry name" value="HAD-SF_hydro_IA"/>
</dbReference>
<keyword evidence="5" id="KW-1185">Reference proteome</keyword>